<dbReference type="GO" id="GO:0016324">
    <property type="term" value="C:apical plasma membrane"/>
    <property type="evidence" value="ECO:0007669"/>
    <property type="project" value="UniProtKB-SubCell"/>
</dbReference>
<dbReference type="GO" id="GO:0015871">
    <property type="term" value="P:choline transport"/>
    <property type="evidence" value="ECO:0007669"/>
    <property type="project" value="TreeGrafter"/>
</dbReference>
<evidence type="ECO:0000256" key="4">
    <source>
        <dbReference type="ARBA" id="ARBA00022448"/>
    </source>
</evidence>
<feature type="transmembrane region" description="Helical" evidence="13">
    <location>
        <begin position="190"/>
        <end position="211"/>
    </location>
</feature>
<proteinExistence type="inferred from homology"/>
<evidence type="ECO:0000256" key="3">
    <source>
        <dbReference type="ARBA" id="ARBA00007168"/>
    </source>
</evidence>
<evidence type="ECO:0000256" key="5">
    <source>
        <dbReference type="ARBA" id="ARBA00022449"/>
    </source>
</evidence>
<keyword evidence="10" id="KW-0325">Glycoprotein</keyword>
<keyword evidence="15" id="KW-1185">Reference proteome</keyword>
<dbReference type="GO" id="GO:0090422">
    <property type="term" value="F:thiamine pyrophosphate transmembrane transporter activity"/>
    <property type="evidence" value="ECO:0007669"/>
    <property type="project" value="TreeGrafter"/>
</dbReference>
<comment type="function">
    <text evidence="13">Choline transporter.</text>
</comment>
<feature type="transmembrane region" description="Helical" evidence="13">
    <location>
        <begin position="550"/>
        <end position="570"/>
    </location>
</feature>
<sequence>FQPIIFSSILISHHHNVLFCSLYLLISVLLPAWLYGDPRHVLYPRNSTGWFCGIGPNKDQPNLFYMNILKCATSVNVMASALNGLQCPTTQVCVAQCPSTFWAVGIDMYFKKPAEVFNQSVCVPSLNLSNTILVSPALLPFSGGLKCSNTINCVNLNLNTDFHAAAQDIVNGFNAKEIGVRIFEDFASSWPWILLGLLIAMVVSLLFLLLLRFTAPVMVWVLIIGVLGAGAYGIWHCYWEYANYKSASATITNVGFTTNLQVYLQVQETWLAFLIIISVVEAILLLTIIFLRTRILIAIALIQESSKAIGHMMSALVYPLVTFVLLLVCVAYWGATALYLATSGSPIYRVVALNSSQGDCSSISGNVSCDPQVPSCIFIKYNNEGLFQRNLFNLQIYNVVAFLWCVNFVIALGHCTLAGAFASYYWAFTKPGDIPMFPVCGGFIRALRYHVGSLAFGALILTLVQIARILLEYIDQKTRAAQNPVARFILCCMKCCLWCLEKFIKFLNRNAYIMIAIYGKNFCVSAKNAFKLLMRNIIRVVVLDKVTDILLFFGKLLVVGGVGVLSFFFFSGRIRLPGNVFRSETLNYYWMPIITVVFGSYLIAHGFFSVYNMCVDTLFLCFLEDLERNDGSLQKPYFMSKNLMKILNKSNKAQKKGKGKE</sequence>
<feature type="transmembrane region" description="Helical" evidence="13">
    <location>
        <begin position="401"/>
        <end position="428"/>
    </location>
</feature>
<keyword evidence="7 13" id="KW-0812">Transmembrane</keyword>
<feature type="transmembrane region" description="Helical" evidence="13">
    <location>
        <begin position="312"/>
        <end position="335"/>
    </location>
</feature>
<evidence type="ECO:0000256" key="8">
    <source>
        <dbReference type="ARBA" id="ARBA00022989"/>
    </source>
</evidence>
<dbReference type="Pfam" id="PF04515">
    <property type="entry name" value="Choline_transpo"/>
    <property type="match status" value="1"/>
</dbReference>
<evidence type="ECO:0000256" key="10">
    <source>
        <dbReference type="ARBA" id="ARBA00023180"/>
    </source>
</evidence>
<feature type="transmembrane region" description="Helical" evidence="13">
    <location>
        <begin position="590"/>
        <end position="611"/>
    </location>
</feature>
<accession>A0A7N6C158</accession>
<dbReference type="PANTHER" id="PTHR12385">
    <property type="entry name" value="CHOLINE TRANSPORTER-LIKE (SLC FAMILY 44)"/>
    <property type="match status" value="1"/>
</dbReference>
<gene>
    <name evidence="14" type="primary">SLC44A4</name>
</gene>
<dbReference type="InterPro" id="IPR007603">
    <property type="entry name" value="Choline_transptr-like"/>
</dbReference>
<feature type="transmembrane region" description="Helical" evidence="13">
    <location>
        <begin position="449"/>
        <end position="471"/>
    </location>
</feature>
<feature type="transmembrane region" description="Helical" evidence="13">
    <location>
        <begin position="270"/>
        <end position="291"/>
    </location>
</feature>
<dbReference type="PANTHER" id="PTHR12385:SF37">
    <property type="entry name" value="CHOLINE TRANSPORTER-LIKE PROTEIN 4"/>
    <property type="match status" value="1"/>
</dbReference>
<comment type="catalytic activity">
    <reaction evidence="11">
        <text>choline(out) + n H(+)(in) = choline(in) + n H(+)(out)</text>
        <dbReference type="Rhea" id="RHEA:75463"/>
        <dbReference type="ChEBI" id="CHEBI:15354"/>
        <dbReference type="ChEBI" id="CHEBI:15378"/>
    </reaction>
</comment>
<dbReference type="GeneTree" id="ENSGT00940000160576"/>
<dbReference type="AlphaFoldDB" id="A0A7N6C158"/>
<feature type="transmembrane region" description="Helical" evidence="13">
    <location>
        <begin position="483"/>
        <end position="500"/>
    </location>
</feature>
<evidence type="ECO:0000256" key="1">
    <source>
        <dbReference type="ARBA" id="ARBA00004141"/>
    </source>
</evidence>
<feature type="transmembrane region" description="Helical" evidence="13">
    <location>
        <begin position="16"/>
        <end position="35"/>
    </location>
</feature>
<comment type="catalytic activity">
    <reaction evidence="12">
        <text>thiamine diphosphate(out) = thiamine diphosphate(in)</text>
        <dbReference type="Rhea" id="RHEA:75471"/>
        <dbReference type="ChEBI" id="CHEBI:58937"/>
    </reaction>
</comment>
<keyword evidence="6" id="KW-1003">Cell membrane</keyword>
<feature type="transmembrane region" description="Helical" evidence="13">
    <location>
        <begin position="217"/>
        <end position="235"/>
    </location>
</feature>
<comment type="similarity">
    <text evidence="3 13">Belongs to the CTL (choline transporter-like) family.</text>
</comment>
<dbReference type="Proteomes" id="UP000265040">
    <property type="component" value="Chromosome 11"/>
</dbReference>
<evidence type="ECO:0000256" key="11">
    <source>
        <dbReference type="ARBA" id="ARBA00035093"/>
    </source>
</evidence>
<protein>
    <recommendedName>
        <fullName evidence="13">Choline transporter-like protein</fullName>
    </recommendedName>
</protein>
<evidence type="ECO:0000256" key="13">
    <source>
        <dbReference type="RuleBase" id="RU368066"/>
    </source>
</evidence>
<dbReference type="Ensembl" id="ENSATET00000037865.2">
    <property type="protein sequence ID" value="ENSATEP00000071966.1"/>
    <property type="gene ID" value="ENSATEG00000007521.3"/>
</dbReference>
<evidence type="ECO:0000256" key="6">
    <source>
        <dbReference type="ARBA" id="ARBA00022475"/>
    </source>
</evidence>
<reference evidence="14" key="2">
    <citation type="submission" date="2025-08" db="UniProtKB">
        <authorList>
            <consortium name="Ensembl"/>
        </authorList>
    </citation>
    <scope>IDENTIFICATION</scope>
</reference>
<reference evidence="14" key="1">
    <citation type="submission" date="2021-04" db="EMBL/GenBank/DDBJ databases">
        <authorList>
            <consortium name="Wellcome Sanger Institute Data Sharing"/>
        </authorList>
    </citation>
    <scope>NUCLEOTIDE SEQUENCE [LARGE SCALE GENOMIC DNA]</scope>
</reference>
<keyword evidence="9 13" id="KW-0472">Membrane</keyword>
<evidence type="ECO:0000313" key="15">
    <source>
        <dbReference type="Proteomes" id="UP000265040"/>
    </source>
</evidence>
<name>A0A7N6C158_ANATE</name>
<keyword evidence="5" id="KW-0050">Antiport</keyword>
<evidence type="ECO:0000256" key="2">
    <source>
        <dbReference type="ARBA" id="ARBA00004221"/>
    </source>
</evidence>
<dbReference type="GO" id="GO:0015297">
    <property type="term" value="F:antiporter activity"/>
    <property type="evidence" value="ECO:0007669"/>
    <property type="project" value="UniProtKB-KW"/>
</dbReference>
<evidence type="ECO:0000256" key="7">
    <source>
        <dbReference type="ARBA" id="ARBA00022692"/>
    </source>
</evidence>
<evidence type="ECO:0000256" key="9">
    <source>
        <dbReference type="ARBA" id="ARBA00023136"/>
    </source>
</evidence>
<keyword evidence="8 13" id="KW-1133">Transmembrane helix</keyword>
<comment type="subcellular location">
    <subcellularLocation>
        <location evidence="2">Apical cell membrane</location>
    </subcellularLocation>
    <subcellularLocation>
        <location evidence="13">Cell membrane</location>
        <topology evidence="13">Multi-pass membrane protein</topology>
    </subcellularLocation>
    <subcellularLocation>
        <location evidence="1">Membrane</location>
        <topology evidence="1">Multi-pass membrane protein</topology>
    </subcellularLocation>
</comment>
<evidence type="ECO:0000256" key="12">
    <source>
        <dbReference type="ARBA" id="ARBA00036880"/>
    </source>
</evidence>
<evidence type="ECO:0000313" key="14">
    <source>
        <dbReference type="Ensembl" id="ENSATEP00000071966.1"/>
    </source>
</evidence>
<reference evidence="14" key="3">
    <citation type="submission" date="2025-09" db="UniProtKB">
        <authorList>
            <consortium name="Ensembl"/>
        </authorList>
    </citation>
    <scope>IDENTIFICATION</scope>
</reference>
<keyword evidence="4" id="KW-0813">Transport</keyword>
<organism evidence="14 15">
    <name type="scientific">Anabas testudineus</name>
    <name type="common">Climbing perch</name>
    <name type="synonym">Anthias testudineus</name>
    <dbReference type="NCBI Taxonomy" id="64144"/>
    <lineage>
        <taxon>Eukaryota</taxon>
        <taxon>Metazoa</taxon>
        <taxon>Chordata</taxon>
        <taxon>Craniata</taxon>
        <taxon>Vertebrata</taxon>
        <taxon>Euteleostomi</taxon>
        <taxon>Actinopterygii</taxon>
        <taxon>Neopterygii</taxon>
        <taxon>Teleostei</taxon>
        <taxon>Neoteleostei</taxon>
        <taxon>Acanthomorphata</taxon>
        <taxon>Anabantaria</taxon>
        <taxon>Anabantiformes</taxon>
        <taxon>Anabantoidei</taxon>
        <taxon>Anabantidae</taxon>
        <taxon>Anabas</taxon>
    </lineage>
</organism>